<comment type="caution">
    <text evidence="3">The sequence shown here is derived from an EMBL/GenBank/DDBJ whole genome shotgun (WGS) entry which is preliminary data.</text>
</comment>
<evidence type="ECO:0000259" key="2">
    <source>
        <dbReference type="PROSITE" id="PS00028"/>
    </source>
</evidence>
<protein>
    <recommendedName>
        <fullName evidence="2">C2H2-type domain-containing protein</fullName>
    </recommendedName>
</protein>
<organism evidence="3 4">
    <name type="scientific">Malus domestica</name>
    <name type="common">Apple</name>
    <name type="synonym">Pyrus malus</name>
    <dbReference type="NCBI Taxonomy" id="3750"/>
    <lineage>
        <taxon>Eukaryota</taxon>
        <taxon>Viridiplantae</taxon>
        <taxon>Streptophyta</taxon>
        <taxon>Embryophyta</taxon>
        <taxon>Tracheophyta</taxon>
        <taxon>Spermatophyta</taxon>
        <taxon>Magnoliopsida</taxon>
        <taxon>eudicotyledons</taxon>
        <taxon>Gunneridae</taxon>
        <taxon>Pentapetalae</taxon>
        <taxon>rosids</taxon>
        <taxon>fabids</taxon>
        <taxon>Rosales</taxon>
        <taxon>Rosaceae</taxon>
        <taxon>Amygdaloideae</taxon>
        <taxon>Maleae</taxon>
        <taxon>Malus</taxon>
    </lineage>
</organism>
<dbReference type="Proteomes" id="UP000290289">
    <property type="component" value="Chromosome 11"/>
</dbReference>
<gene>
    <name evidence="3" type="ORF">DVH24_042038</name>
</gene>
<feature type="domain" description="C2H2-type" evidence="2">
    <location>
        <begin position="81"/>
        <end position="101"/>
    </location>
</feature>
<evidence type="ECO:0000313" key="4">
    <source>
        <dbReference type="Proteomes" id="UP000290289"/>
    </source>
</evidence>
<accession>A0A498IPS9</accession>
<feature type="region of interest" description="Disordered" evidence="1">
    <location>
        <begin position="1"/>
        <end position="43"/>
    </location>
</feature>
<sequence length="331" mass="36703">MDPANPSTAPPQPAAASHPVHSADPLLSFHREPPPRPEVPADNDAVQEGLQPLDVEILSHLGADGRIHNMHRSRPDEWYECLICHKVYESAQVFSAHTGIHYRALSTASNVIRLHRKHDKELQNNKLQLLEFDDGSSCQPLPFNCNRKKENRLVNPNSHFRQPSSHLRFPLVILIFQTPPLYESAQVFSAHTGVHYRALSTAANVIRLHRKHHKELQNNKLRLLKFDDGSVALVPVNPTSTEVKKKIDLLDGRDDALGGESDHRNGTDLVVGRHDHHASTSGQCHESMRAKKKRSRALGVGGIAAPQSGRGRDDNVKSSPVVAPQEHSGCP</sequence>
<evidence type="ECO:0000256" key="1">
    <source>
        <dbReference type="SAM" id="MobiDB-lite"/>
    </source>
</evidence>
<dbReference type="AlphaFoldDB" id="A0A498IPS9"/>
<evidence type="ECO:0000313" key="3">
    <source>
        <dbReference type="EMBL" id="RXH85270.1"/>
    </source>
</evidence>
<keyword evidence="4" id="KW-1185">Reference proteome</keyword>
<proteinExistence type="predicted"/>
<reference evidence="3 4" key="1">
    <citation type="submission" date="2018-10" db="EMBL/GenBank/DDBJ databases">
        <title>A high-quality apple genome assembly.</title>
        <authorList>
            <person name="Hu J."/>
        </authorList>
    </citation>
    <scope>NUCLEOTIDE SEQUENCE [LARGE SCALE GENOMIC DNA]</scope>
    <source>
        <strain evidence="4">cv. HFTH1</strain>
        <tissue evidence="3">Young leaf</tissue>
    </source>
</reference>
<dbReference type="EMBL" id="RDQH01000337">
    <property type="protein sequence ID" value="RXH85270.1"/>
    <property type="molecule type" value="Genomic_DNA"/>
</dbReference>
<feature type="compositionally biased region" description="Basic and acidic residues" evidence="1">
    <location>
        <begin position="257"/>
        <end position="266"/>
    </location>
</feature>
<name>A0A498IPS9_MALDO</name>
<feature type="compositionally biased region" description="Low complexity" evidence="1">
    <location>
        <begin position="14"/>
        <end position="25"/>
    </location>
</feature>
<dbReference type="InterPro" id="IPR013087">
    <property type="entry name" value="Znf_C2H2_type"/>
</dbReference>
<feature type="region of interest" description="Disordered" evidence="1">
    <location>
        <begin position="257"/>
        <end position="331"/>
    </location>
</feature>
<dbReference type="PROSITE" id="PS00028">
    <property type="entry name" value="ZINC_FINGER_C2H2_1"/>
    <property type="match status" value="1"/>
</dbReference>